<accession>A0A8J8B1L2</accession>
<dbReference type="EMBL" id="JAGSND010000006">
    <property type="protein sequence ID" value="MBR0598359.1"/>
    <property type="molecule type" value="Genomic_DNA"/>
</dbReference>
<feature type="transmembrane region" description="Helical" evidence="1">
    <location>
        <begin position="167"/>
        <end position="184"/>
    </location>
</feature>
<feature type="transmembrane region" description="Helical" evidence="1">
    <location>
        <begin position="264"/>
        <end position="293"/>
    </location>
</feature>
<feature type="transmembrane region" description="Helical" evidence="1">
    <location>
        <begin position="356"/>
        <end position="381"/>
    </location>
</feature>
<sequence>MSKKNWTSILIDTGSSKIKNKMKAHKKYTAFCFAMLVFFVAVFLVVSQNYSWYDDAIVKILHEETSFDHIESGGHGETETYYKQTLTGMIKNGSLKGKEIKINNVFSSSGVYDDEYKAGDEVFVKIKDENQQQLTGSISGLKRDKYLSILVALLFLLIAVAAGRKGLLTMLSLMINIVVFWFALDRYADGINILALSNGLVIFFSSISLLLVSGFQRKTFSAIFSAILTVWITMTLFQVSMSVTDGVDYAFMEYLVNPNDLYEIFMSQILLGGLGAIMDVSITMSSTISELISRDPKISYRSLLQSGREVGHDIMGTMINVLLFTYLSGSIPLIILKMKNDVRLFTIVSQHMPMEWYRFLIGSIGILLCIPISLFVAMILFRRTTSWRNWRFSR</sequence>
<reference evidence="2" key="1">
    <citation type="submission" date="2021-04" db="EMBL/GenBank/DDBJ databases">
        <title>Sinoanaerobacter chloroacetimidivorans sp. nov., an obligate anaerobic bacterium isolated from anaerobic sludge.</title>
        <authorList>
            <person name="Bao Y."/>
        </authorList>
    </citation>
    <scope>NUCLEOTIDE SEQUENCE</scope>
    <source>
        <strain evidence="2">BAD-6</strain>
    </source>
</reference>
<evidence type="ECO:0000313" key="2">
    <source>
        <dbReference type="EMBL" id="MBR0598359.1"/>
    </source>
</evidence>
<feature type="transmembrane region" description="Helical" evidence="1">
    <location>
        <begin position="146"/>
        <end position="162"/>
    </location>
</feature>
<comment type="caution">
    <text evidence="2">The sequence shown here is derived from an EMBL/GenBank/DDBJ whole genome shotgun (WGS) entry which is preliminary data.</text>
</comment>
<dbReference type="RefSeq" id="WP_227018486.1">
    <property type="nucleotide sequence ID" value="NZ_JAGSND010000006.1"/>
</dbReference>
<evidence type="ECO:0000256" key="1">
    <source>
        <dbReference type="SAM" id="Phobius"/>
    </source>
</evidence>
<keyword evidence="3" id="KW-1185">Reference proteome</keyword>
<gene>
    <name evidence="2" type="ORF">KCX82_10770</name>
</gene>
<dbReference type="PANTHER" id="PTHR41771">
    <property type="entry name" value="MEMBRANE PROTEIN-RELATED"/>
    <property type="match status" value="1"/>
</dbReference>
<keyword evidence="1" id="KW-0812">Transmembrane</keyword>
<reference evidence="2" key="2">
    <citation type="submission" date="2021-04" db="EMBL/GenBank/DDBJ databases">
        <authorList>
            <person name="Liu J."/>
        </authorList>
    </citation>
    <scope>NUCLEOTIDE SEQUENCE</scope>
    <source>
        <strain evidence="2">BAD-6</strain>
    </source>
</reference>
<dbReference type="Pfam" id="PF07907">
    <property type="entry name" value="YibE_F"/>
    <property type="match status" value="1"/>
</dbReference>
<keyword evidence="1" id="KW-0472">Membrane</keyword>
<dbReference type="InterPro" id="IPR012507">
    <property type="entry name" value="YibE_F"/>
</dbReference>
<protein>
    <submittedName>
        <fullName evidence="2">YibE/F family protein</fullName>
    </submittedName>
</protein>
<dbReference type="AlphaFoldDB" id="A0A8J8B1L2"/>
<feature type="transmembrane region" description="Helical" evidence="1">
    <location>
        <begin position="28"/>
        <end position="46"/>
    </location>
</feature>
<feature type="transmembrane region" description="Helical" evidence="1">
    <location>
        <begin position="314"/>
        <end position="336"/>
    </location>
</feature>
<feature type="transmembrane region" description="Helical" evidence="1">
    <location>
        <begin position="190"/>
        <end position="212"/>
    </location>
</feature>
<keyword evidence="1" id="KW-1133">Transmembrane helix</keyword>
<organism evidence="2 3">
    <name type="scientific">Sinanaerobacter chloroacetimidivorans</name>
    <dbReference type="NCBI Taxonomy" id="2818044"/>
    <lineage>
        <taxon>Bacteria</taxon>
        <taxon>Bacillati</taxon>
        <taxon>Bacillota</taxon>
        <taxon>Clostridia</taxon>
        <taxon>Peptostreptococcales</taxon>
        <taxon>Anaerovoracaceae</taxon>
        <taxon>Sinanaerobacter</taxon>
    </lineage>
</organism>
<dbReference type="PANTHER" id="PTHR41771:SF1">
    <property type="entry name" value="MEMBRANE PROTEIN"/>
    <property type="match status" value="1"/>
</dbReference>
<feature type="transmembrane region" description="Helical" evidence="1">
    <location>
        <begin position="219"/>
        <end position="244"/>
    </location>
</feature>
<dbReference type="Proteomes" id="UP000675664">
    <property type="component" value="Unassembled WGS sequence"/>
</dbReference>
<evidence type="ECO:0000313" key="3">
    <source>
        <dbReference type="Proteomes" id="UP000675664"/>
    </source>
</evidence>
<name>A0A8J8B1L2_9FIRM</name>
<proteinExistence type="predicted"/>